<dbReference type="OrthoDB" id="1340494at2"/>
<dbReference type="EMBL" id="FXTN01000001">
    <property type="protein sequence ID" value="SMO33549.1"/>
    <property type="molecule type" value="Genomic_DNA"/>
</dbReference>
<organism evidence="3 4">
    <name type="scientific">Pedobacter westerhofensis</name>
    <dbReference type="NCBI Taxonomy" id="425512"/>
    <lineage>
        <taxon>Bacteria</taxon>
        <taxon>Pseudomonadati</taxon>
        <taxon>Bacteroidota</taxon>
        <taxon>Sphingobacteriia</taxon>
        <taxon>Sphingobacteriales</taxon>
        <taxon>Sphingobacteriaceae</taxon>
        <taxon>Pedobacter</taxon>
    </lineage>
</organism>
<feature type="compositionally biased region" description="Basic and acidic residues" evidence="1">
    <location>
        <begin position="132"/>
        <end position="145"/>
    </location>
</feature>
<dbReference type="Proteomes" id="UP000320300">
    <property type="component" value="Unassembled WGS sequence"/>
</dbReference>
<feature type="region of interest" description="Disordered" evidence="1">
    <location>
        <begin position="124"/>
        <end position="145"/>
    </location>
</feature>
<accession>A0A521AFG9</accession>
<name>A0A521AFG9_9SPHI</name>
<protein>
    <submittedName>
        <fullName evidence="3">Uncharacterized protein</fullName>
    </submittedName>
</protein>
<evidence type="ECO:0000256" key="2">
    <source>
        <dbReference type="SAM" id="Phobius"/>
    </source>
</evidence>
<keyword evidence="4" id="KW-1185">Reference proteome</keyword>
<keyword evidence="2" id="KW-1133">Transmembrane helix</keyword>
<dbReference type="RefSeq" id="WP_142526252.1">
    <property type="nucleotide sequence ID" value="NZ_CBCSJO010000002.1"/>
</dbReference>
<dbReference type="AlphaFoldDB" id="A0A521AFG9"/>
<gene>
    <name evidence="3" type="ORF">SAMN06265348_101128</name>
</gene>
<feature type="transmembrane region" description="Helical" evidence="2">
    <location>
        <begin position="186"/>
        <end position="204"/>
    </location>
</feature>
<reference evidence="3 4" key="1">
    <citation type="submission" date="2017-05" db="EMBL/GenBank/DDBJ databases">
        <authorList>
            <person name="Varghese N."/>
            <person name="Submissions S."/>
        </authorList>
    </citation>
    <scope>NUCLEOTIDE SEQUENCE [LARGE SCALE GENOMIC DNA]</scope>
    <source>
        <strain evidence="3 4">DSM 19036</strain>
    </source>
</reference>
<keyword evidence="2" id="KW-0812">Transmembrane</keyword>
<proteinExistence type="predicted"/>
<sequence length="305" mass="35590">MDYKRFDDYKNAVIQAYEKKSTEGTLPQNLVHHTDANLKKECVEEFLSRYLEKDSETFKNFFGRAGNRAEYFKKVNDSKASLFRPINTFLRNQRKSGTNNRNIEMLAWLINFEPRPFMPGDPYDLTEPGNQPEREQAPDFPGDKTVTEETPIQNFMSEGITESSRITRLKNQFLKLYKPVRTRPRSFLAGLVISASIVILYFVTKPYSMYWNGNEYKTVAFYQNVEGAFIVPLDTFQLAHQKKISNWSQITRNSIGIVHYSKIDNQLQFYTTGGTNPEDTSRRLLPLTEYMYEKYIVNKAGRNRP</sequence>
<evidence type="ECO:0000313" key="3">
    <source>
        <dbReference type="EMBL" id="SMO33549.1"/>
    </source>
</evidence>
<evidence type="ECO:0000256" key="1">
    <source>
        <dbReference type="SAM" id="MobiDB-lite"/>
    </source>
</evidence>
<keyword evidence="2" id="KW-0472">Membrane</keyword>
<evidence type="ECO:0000313" key="4">
    <source>
        <dbReference type="Proteomes" id="UP000320300"/>
    </source>
</evidence>